<dbReference type="Proteomes" id="UP000596276">
    <property type="component" value="Chromosome 8"/>
</dbReference>
<gene>
    <name evidence="1" type="ORF">F9C07_1932154</name>
</gene>
<evidence type="ECO:0000313" key="2">
    <source>
        <dbReference type="Proteomes" id="UP000596276"/>
    </source>
</evidence>
<sequence length="99" mass="11154">MMQDSGIINRATGLRKQSNLNASDFSTGEEIKRHTYMCPSDADRQQNQTQRINARSYLHLFKPVEFKRGMKSMRKLSVADTLIVGSGVRGSSVWTSGSW</sequence>
<reference evidence="2" key="1">
    <citation type="journal article" date="2021" name="G3 (Bethesda)">
        <title>Chromosome assembled and annotated genome sequence of Aspergillus flavus NRRL 3357.</title>
        <authorList>
            <person name="Skerker J.M."/>
            <person name="Pianalto K.M."/>
            <person name="Mondo S.J."/>
            <person name="Yang K."/>
            <person name="Arkin A.P."/>
            <person name="Keller N.P."/>
            <person name="Grigoriev I.V."/>
            <person name="Louise Glass N.L."/>
        </authorList>
    </citation>
    <scope>NUCLEOTIDE SEQUENCE [LARGE SCALE GENOMIC DNA]</scope>
    <source>
        <strain evidence="2">ATCC 200026 / FGSC A1120 / IAM 13836 / NRRL 3357 / JCM 12722 / SRRC 167</strain>
    </source>
</reference>
<accession>A0A7U2R2Y3</accession>
<name>A0A7U2R2Y3_ASPFN</name>
<proteinExistence type="predicted"/>
<dbReference type="AlphaFoldDB" id="A0A7U2R2Y3"/>
<dbReference type="VEuPathDB" id="FungiDB:F9C07_1932154"/>
<keyword evidence="2" id="KW-1185">Reference proteome</keyword>
<organism evidence="1 2">
    <name type="scientific">Aspergillus flavus (strain ATCC 200026 / FGSC A1120 / IAM 13836 / NRRL 3357 / JCM 12722 / SRRC 167)</name>
    <dbReference type="NCBI Taxonomy" id="332952"/>
    <lineage>
        <taxon>Eukaryota</taxon>
        <taxon>Fungi</taxon>
        <taxon>Dikarya</taxon>
        <taxon>Ascomycota</taxon>
        <taxon>Pezizomycotina</taxon>
        <taxon>Eurotiomycetes</taxon>
        <taxon>Eurotiomycetidae</taxon>
        <taxon>Eurotiales</taxon>
        <taxon>Aspergillaceae</taxon>
        <taxon>Aspergillus</taxon>
        <taxon>Aspergillus subgen. Circumdati</taxon>
    </lineage>
</organism>
<dbReference type="EMBL" id="CP044616">
    <property type="protein sequence ID" value="QRD92605.1"/>
    <property type="molecule type" value="Genomic_DNA"/>
</dbReference>
<evidence type="ECO:0000313" key="1">
    <source>
        <dbReference type="EMBL" id="QRD92605.1"/>
    </source>
</evidence>
<protein>
    <submittedName>
        <fullName evidence="1">Uncharacterized protein</fullName>
    </submittedName>
</protein>